<reference evidence="2 3" key="1">
    <citation type="submission" date="2015-09" db="EMBL/GenBank/DDBJ databases">
        <title>Genome announcement of multiple Pseudomonas syringae strains.</title>
        <authorList>
            <person name="Thakur S."/>
            <person name="Wang P.W."/>
            <person name="Gong Y."/>
            <person name="Weir B.S."/>
            <person name="Guttman D.S."/>
        </authorList>
    </citation>
    <scope>NUCLEOTIDE SEQUENCE [LARGE SCALE GENOMIC DNA]</scope>
    <source>
        <strain evidence="2 3">ICMP9419</strain>
    </source>
</reference>
<proteinExistence type="predicted"/>
<accession>A0A0P9MME6</accession>
<protein>
    <recommendedName>
        <fullName evidence="1">Cullin family profile domain-containing protein</fullName>
    </recommendedName>
</protein>
<dbReference type="PROSITE" id="PS50069">
    <property type="entry name" value="CULLIN_2"/>
    <property type="match status" value="1"/>
</dbReference>
<sequence length="351" mass="39608">MSTTEDINISQISTVERVIFHIIGPDLKAPKILTEVEDPSVHSEFFISRLIETSQGTSYNFNPASGVQTQIQQALDSPQAFVDCSQILAERFQKLYESDKRLIPGVLMLLQIKSDEERYAAIIKYDDIKVISYKTLQTEDGKTKPILDLILNTFVQDKKALQKSALIKINGDTGKLICIDRSEKNGDITEKFKAFLDVSREFTHETLTDRLLTALSNTAKSNKNIVPSSIISSLKITAKEAISSIKLFNPEHPENLLTAMFGELHSDEKILSSFTKELKKQKISASIIKIPENYYPKSTKKIKETYEGVKIIYTQEHVDSGDIEFDDSDSTKKIIVSTLQYIVDDEFNGRL</sequence>
<dbReference type="RefSeq" id="WP_057432875.1">
    <property type="nucleotide sequence ID" value="NZ_LIIH01000170.1"/>
</dbReference>
<evidence type="ECO:0000313" key="3">
    <source>
        <dbReference type="Proteomes" id="UP000050381"/>
    </source>
</evidence>
<dbReference type="InterPro" id="IPR016158">
    <property type="entry name" value="Cullin_homology"/>
</dbReference>
<dbReference type="AlphaFoldDB" id="A0A0P9MME6"/>
<comment type="caution">
    <text evidence="2">The sequence shown here is derived from an EMBL/GenBank/DDBJ whole genome shotgun (WGS) entry which is preliminary data.</text>
</comment>
<evidence type="ECO:0000313" key="2">
    <source>
        <dbReference type="EMBL" id="KPW93169.1"/>
    </source>
</evidence>
<organism evidence="2 3">
    <name type="scientific">Pseudomonas syringae pv. castaneae</name>
    <dbReference type="NCBI Taxonomy" id="264450"/>
    <lineage>
        <taxon>Bacteria</taxon>
        <taxon>Pseudomonadati</taxon>
        <taxon>Pseudomonadota</taxon>
        <taxon>Gammaproteobacteria</taxon>
        <taxon>Pseudomonadales</taxon>
        <taxon>Pseudomonadaceae</taxon>
        <taxon>Pseudomonas</taxon>
        <taxon>Pseudomonas syringae</taxon>
    </lineage>
</organism>
<feature type="domain" description="Cullin family profile" evidence="1">
    <location>
        <begin position="197"/>
        <end position="317"/>
    </location>
</feature>
<name>A0A0P9MME6_PSESX</name>
<evidence type="ECO:0000259" key="1">
    <source>
        <dbReference type="PROSITE" id="PS50069"/>
    </source>
</evidence>
<dbReference type="PATRIC" id="fig|264450.4.peg.5686"/>
<gene>
    <name evidence="2" type="ORF">ALO79_04788</name>
</gene>
<dbReference type="Proteomes" id="UP000050381">
    <property type="component" value="Unassembled WGS sequence"/>
</dbReference>
<dbReference type="EMBL" id="LJQD01000372">
    <property type="protein sequence ID" value="KPW93169.1"/>
    <property type="molecule type" value="Genomic_DNA"/>
</dbReference>